<keyword evidence="4" id="KW-0508">mRNA splicing</keyword>
<dbReference type="GO" id="GO:0005634">
    <property type="term" value="C:nucleus"/>
    <property type="evidence" value="ECO:0007669"/>
    <property type="project" value="UniProtKB-SubCell"/>
</dbReference>
<proteinExistence type="inferred from homology"/>
<dbReference type="GO" id="GO:0006397">
    <property type="term" value="P:mRNA processing"/>
    <property type="evidence" value="ECO:0007669"/>
    <property type="project" value="UniProtKB-KW"/>
</dbReference>
<reference evidence="7" key="1">
    <citation type="journal article" date="2020" name="Stud. Mycol.">
        <title>101 Dothideomycetes genomes: a test case for predicting lifestyles and emergence of pathogens.</title>
        <authorList>
            <person name="Haridas S."/>
            <person name="Albert R."/>
            <person name="Binder M."/>
            <person name="Bloem J."/>
            <person name="Labutti K."/>
            <person name="Salamov A."/>
            <person name="Andreopoulos B."/>
            <person name="Baker S."/>
            <person name="Barry K."/>
            <person name="Bills G."/>
            <person name="Bluhm B."/>
            <person name="Cannon C."/>
            <person name="Castanera R."/>
            <person name="Culley D."/>
            <person name="Daum C."/>
            <person name="Ezra D."/>
            <person name="Gonzalez J."/>
            <person name="Henrissat B."/>
            <person name="Kuo A."/>
            <person name="Liang C."/>
            <person name="Lipzen A."/>
            <person name="Lutzoni F."/>
            <person name="Magnuson J."/>
            <person name="Mondo S."/>
            <person name="Nolan M."/>
            <person name="Ohm R."/>
            <person name="Pangilinan J."/>
            <person name="Park H.-J."/>
            <person name="Ramirez L."/>
            <person name="Alfaro M."/>
            <person name="Sun H."/>
            <person name="Tritt A."/>
            <person name="Yoshinaga Y."/>
            <person name="Zwiers L.-H."/>
            <person name="Turgeon B."/>
            <person name="Goodwin S."/>
            <person name="Spatafora J."/>
            <person name="Crous P."/>
            <person name="Grigoriev I."/>
        </authorList>
    </citation>
    <scope>NUCLEOTIDE SEQUENCE</scope>
    <source>
        <strain evidence="7">CBS 113818</strain>
    </source>
</reference>
<evidence type="ECO:0000313" key="8">
    <source>
        <dbReference type="Proteomes" id="UP000799424"/>
    </source>
</evidence>
<name>A0A6A7AL19_9PLEO</name>
<dbReference type="AlphaFoldDB" id="A0A6A7AL19"/>
<comment type="subcellular location">
    <subcellularLocation>
        <location evidence="1">Nucleus</location>
    </subcellularLocation>
</comment>
<feature type="compositionally biased region" description="Basic and acidic residues" evidence="6">
    <location>
        <begin position="105"/>
        <end position="116"/>
    </location>
</feature>
<evidence type="ECO:0000256" key="5">
    <source>
        <dbReference type="ARBA" id="ARBA00023242"/>
    </source>
</evidence>
<dbReference type="Proteomes" id="UP000799424">
    <property type="component" value="Unassembled WGS sequence"/>
</dbReference>
<evidence type="ECO:0008006" key="9">
    <source>
        <dbReference type="Google" id="ProtNLM"/>
    </source>
</evidence>
<organism evidence="7 8">
    <name type="scientific">Ophiobolus disseminans</name>
    <dbReference type="NCBI Taxonomy" id="1469910"/>
    <lineage>
        <taxon>Eukaryota</taxon>
        <taxon>Fungi</taxon>
        <taxon>Dikarya</taxon>
        <taxon>Ascomycota</taxon>
        <taxon>Pezizomycotina</taxon>
        <taxon>Dothideomycetes</taxon>
        <taxon>Pleosporomycetidae</taxon>
        <taxon>Pleosporales</taxon>
        <taxon>Pleosporineae</taxon>
        <taxon>Phaeosphaeriaceae</taxon>
        <taxon>Ophiobolus</taxon>
    </lineage>
</organism>
<dbReference type="InterPro" id="IPR040424">
    <property type="entry name" value="Smn1"/>
</dbReference>
<dbReference type="CDD" id="cd22852">
    <property type="entry name" value="SMN_C"/>
    <property type="match status" value="1"/>
</dbReference>
<keyword evidence="5" id="KW-0539">Nucleus</keyword>
<feature type="region of interest" description="Disordered" evidence="6">
    <location>
        <begin position="57"/>
        <end position="134"/>
    </location>
</feature>
<dbReference type="InterPro" id="IPR047313">
    <property type="entry name" value="SMN_C"/>
</dbReference>
<evidence type="ECO:0000256" key="6">
    <source>
        <dbReference type="SAM" id="MobiDB-lite"/>
    </source>
</evidence>
<protein>
    <recommendedName>
        <fullName evidence="9">Survival motor neuron Tudor domain-containing protein</fullName>
    </recommendedName>
</protein>
<dbReference type="OrthoDB" id="197400at2759"/>
<dbReference type="GO" id="GO:0008380">
    <property type="term" value="P:RNA splicing"/>
    <property type="evidence" value="ECO:0007669"/>
    <property type="project" value="UniProtKB-KW"/>
</dbReference>
<dbReference type="PANTHER" id="PTHR39267:SF1">
    <property type="entry name" value="SURVIVAL MOTOR NEURON PROTEIN"/>
    <property type="match status" value="1"/>
</dbReference>
<dbReference type="EMBL" id="MU006216">
    <property type="protein sequence ID" value="KAF2833853.1"/>
    <property type="molecule type" value="Genomic_DNA"/>
</dbReference>
<comment type="similarity">
    <text evidence="2">Belongs to the SMN family.</text>
</comment>
<sequence>MAPGVDMSNPNAWDDKYLLDSWNDAVKEYEKYHSIHKSGKRLEDALSAKELKDLREDYGEYIEETDTTPGTAQPNELADQEDTEMTHVETNGDQTVTPVSQAEAQHQEPRPSEQQENKPGSLENPAAQDGALTSAMPQAILGSVQDENLKNIMMSWYYAGYYTGLHAGQQQALKDAPKQ</sequence>
<gene>
    <name evidence="7" type="ORF">CC86DRAFT_15796</name>
</gene>
<evidence type="ECO:0000256" key="1">
    <source>
        <dbReference type="ARBA" id="ARBA00004123"/>
    </source>
</evidence>
<dbReference type="CDD" id="cd22851">
    <property type="entry name" value="SMN_N"/>
    <property type="match status" value="1"/>
</dbReference>
<keyword evidence="8" id="KW-1185">Reference proteome</keyword>
<accession>A0A6A7AL19</accession>
<evidence type="ECO:0000256" key="2">
    <source>
        <dbReference type="ARBA" id="ARBA00005371"/>
    </source>
</evidence>
<evidence type="ECO:0000256" key="4">
    <source>
        <dbReference type="ARBA" id="ARBA00023187"/>
    </source>
</evidence>
<evidence type="ECO:0000256" key="3">
    <source>
        <dbReference type="ARBA" id="ARBA00022664"/>
    </source>
</evidence>
<dbReference type="PANTHER" id="PTHR39267">
    <property type="entry name" value="SURVIVAL MOTOR NEURON-LIKE PROTEIN 1"/>
    <property type="match status" value="1"/>
</dbReference>
<keyword evidence="3" id="KW-0507">mRNA processing</keyword>
<feature type="compositionally biased region" description="Polar residues" evidence="6">
    <location>
        <begin position="88"/>
        <end position="104"/>
    </location>
</feature>
<evidence type="ECO:0000313" key="7">
    <source>
        <dbReference type="EMBL" id="KAF2833853.1"/>
    </source>
</evidence>